<evidence type="ECO:0008006" key="4">
    <source>
        <dbReference type="Google" id="ProtNLM"/>
    </source>
</evidence>
<sequence>MRCKHLLAPVALCGALGVCLPAQAEEPARPVTVELNKLETAGGDCRVTWVLNNASSHDYDRLKLDIVAFDANGVVAKRLGAEMGPLPAEATRVKLFDLAGLTCQGISRLLLNGVLTCETGADAGADACATVPGTASRAAVPFIQ</sequence>
<keyword evidence="1" id="KW-0732">Signal</keyword>
<evidence type="ECO:0000313" key="3">
    <source>
        <dbReference type="Proteomes" id="UP000009881"/>
    </source>
</evidence>
<reference evidence="2 3" key="1">
    <citation type="journal article" date="2013" name="Genome Announc.">
        <title>Draft Genome Sequence of an Alphaproteobacterium, Caenispirillum salinarum AK4(T), Isolated from a Solar Saltern.</title>
        <authorList>
            <person name="Khatri I."/>
            <person name="Singh A."/>
            <person name="Korpole S."/>
            <person name="Pinnaka A.K."/>
            <person name="Subramanian S."/>
        </authorList>
    </citation>
    <scope>NUCLEOTIDE SEQUENCE [LARGE SCALE GENOMIC DNA]</scope>
    <source>
        <strain evidence="2 3">AK4</strain>
    </source>
</reference>
<dbReference type="AlphaFoldDB" id="K9GSL1"/>
<feature type="chain" id="PRO_5003931295" description="Tat pathway signal sequence domain protein" evidence="1">
    <location>
        <begin position="25"/>
        <end position="144"/>
    </location>
</feature>
<dbReference type="OrthoDB" id="7707524at2"/>
<protein>
    <recommendedName>
        <fullName evidence="4">Tat pathway signal sequence domain protein</fullName>
    </recommendedName>
</protein>
<dbReference type="EMBL" id="ANHY01000014">
    <property type="protein sequence ID" value="EKV28985.1"/>
    <property type="molecule type" value="Genomic_DNA"/>
</dbReference>
<gene>
    <name evidence="2" type="ORF">C882_0749</name>
</gene>
<evidence type="ECO:0000256" key="1">
    <source>
        <dbReference type="SAM" id="SignalP"/>
    </source>
</evidence>
<proteinExistence type="predicted"/>
<name>K9GSL1_9PROT</name>
<dbReference type="eggNOG" id="ENOG50330WR">
    <property type="taxonomic scope" value="Bacteria"/>
</dbReference>
<keyword evidence="3" id="KW-1185">Reference proteome</keyword>
<dbReference type="RefSeq" id="WP_009541406.1">
    <property type="nucleotide sequence ID" value="NZ_ANHY01000014.1"/>
</dbReference>
<evidence type="ECO:0000313" key="2">
    <source>
        <dbReference type="EMBL" id="EKV28985.1"/>
    </source>
</evidence>
<feature type="signal peptide" evidence="1">
    <location>
        <begin position="1"/>
        <end position="24"/>
    </location>
</feature>
<organism evidence="2 3">
    <name type="scientific">Caenispirillum salinarum AK4</name>
    <dbReference type="NCBI Taxonomy" id="1238182"/>
    <lineage>
        <taxon>Bacteria</taxon>
        <taxon>Pseudomonadati</taxon>
        <taxon>Pseudomonadota</taxon>
        <taxon>Alphaproteobacteria</taxon>
        <taxon>Rhodospirillales</taxon>
        <taxon>Novispirillaceae</taxon>
        <taxon>Caenispirillum</taxon>
    </lineage>
</organism>
<dbReference type="Proteomes" id="UP000009881">
    <property type="component" value="Unassembled WGS sequence"/>
</dbReference>
<comment type="caution">
    <text evidence="2">The sequence shown here is derived from an EMBL/GenBank/DDBJ whole genome shotgun (WGS) entry which is preliminary data.</text>
</comment>
<accession>K9GSL1</accession>
<dbReference type="STRING" id="1238182.C882_0749"/>